<name>A0A6L9JQP1_PHOLM</name>
<evidence type="ECO:0000313" key="1">
    <source>
        <dbReference type="EMBL" id="NDL38702.1"/>
    </source>
</evidence>
<evidence type="ECO:0008006" key="3">
    <source>
        <dbReference type="Google" id="ProtNLM"/>
    </source>
</evidence>
<dbReference type="EMBL" id="WSFA01000014">
    <property type="protein sequence ID" value="NDL38702.1"/>
    <property type="molecule type" value="Genomic_DNA"/>
</dbReference>
<gene>
    <name evidence="1" type="ORF">GPY51_07885</name>
</gene>
<comment type="caution">
    <text evidence="1">The sequence shown here is derived from an EMBL/GenBank/DDBJ whole genome shotgun (WGS) entry which is preliminary data.</text>
</comment>
<dbReference type="Proteomes" id="UP000479300">
    <property type="component" value="Unassembled WGS sequence"/>
</dbReference>
<dbReference type="AlphaFoldDB" id="A0A6L9JQP1"/>
<evidence type="ECO:0000313" key="2">
    <source>
        <dbReference type="Proteomes" id="UP000479300"/>
    </source>
</evidence>
<dbReference type="RefSeq" id="WP_041379866.1">
    <property type="nucleotide sequence ID" value="NZ_CAWMTZ010000225.1"/>
</dbReference>
<organism evidence="1 2">
    <name type="scientific">Photorhabdus laumondii subsp. laumondii</name>
    <name type="common">Photorhabdus luminescens subsp. laumondii</name>
    <dbReference type="NCBI Taxonomy" id="141679"/>
    <lineage>
        <taxon>Bacteria</taxon>
        <taxon>Pseudomonadati</taxon>
        <taxon>Pseudomonadota</taxon>
        <taxon>Gammaproteobacteria</taxon>
        <taxon>Enterobacterales</taxon>
        <taxon>Morganellaceae</taxon>
        <taxon>Photorhabdus</taxon>
    </lineage>
</organism>
<reference evidence="1 2" key="1">
    <citation type="submission" date="2019-12" db="EMBL/GenBank/DDBJ databases">
        <title>Engineering Photorhabdus to improve their lethality against agricultural pests.</title>
        <authorList>
            <person name="Machado R.A.R."/>
        </authorList>
    </citation>
    <scope>NUCLEOTIDE SEQUENCE [LARGE SCALE GENOMIC DNA]</scope>
    <source>
        <strain evidence="1 2">EN01</strain>
    </source>
</reference>
<sequence length="458" mass="50379">MKISNRTTGKLLPVGQPMKTNKTFINKIKQDMSWMVVHCRWWSMPIWVGMICLSVGIFSSPTLFAASTINWNADRAIDALGPARKVKWSDGIITYPATGKATLKDVFPTLSMQWGSSKTLDQVKFRLKAGHGEIFKVPRVVSGRYECSIEAKFTNGRPGVAIPKENMAVDIDGTGTKYSKSPVALVARTTGNQDDESVAKAELSDLSFDVSCQGVNFSWERKAAEKVEFETQNVNAPVGILIDGGDFMWWSRPILPTIKDPVTVISPPECIFESQSSENFDLGEIRREPSDAIFPKELHRATVGIFDLLISVVCDTPNKDDTGVAIVNFSTKHLGVDGKSIVMDTNDETGGKDFDNALAIKVLPRVLGIQTKLVGGNQIGQPVTFGSAADPKSVLVFNVDDKSAVKKIKKDEHGNEIGEYYSHHSLNRFSVQLWQTKAIDPKLSGEFKTSMEATLVMK</sequence>
<accession>A0A6L9JQP1</accession>
<protein>
    <recommendedName>
        <fullName evidence="3">Fimbrial-type adhesion domain-containing protein</fullName>
    </recommendedName>
</protein>
<proteinExistence type="predicted"/>
<dbReference type="GeneID" id="48846564"/>